<dbReference type="InterPro" id="IPR058625">
    <property type="entry name" value="MdtA-like_BSH"/>
</dbReference>
<evidence type="ECO:0000259" key="7">
    <source>
        <dbReference type="Pfam" id="PF25989"/>
    </source>
</evidence>
<feature type="domain" description="CusB-like beta-barrel" evidence="6">
    <location>
        <begin position="203"/>
        <end position="274"/>
    </location>
</feature>
<dbReference type="KEGG" id="fla:SY85_04610"/>
<keyword evidence="2" id="KW-0175">Coiled coil</keyword>
<dbReference type="EMBL" id="CP011390">
    <property type="protein sequence ID" value="ANE49878.1"/>
    <property type="molecule type" value="Genomic_DNA"/>
</dbReference>
<dbReference type="Pfam" id="PF25917">
    <property type="entry name" value="BSH_RND"/>
    <property type="match status" value="1"/>
</dbReference>
<dbReference type="Pfam" id="PF25954">
    <property type="entry name" value="Beta-barrel_RND_2"/>
    <property type="match status" value="1"/>
</dbReference>
<reference evidence="8 9" key="2">
    <citation type="journal article" date="2016" name="Int. J. Syst. Evol. Microbiol.">
        <title>Flavisolibacter tropicus sp. nov., isolated from tropical soil.</title>
        <authorList>
            <person name="Lee J.J."/>
            <person name="Kang M.S."/>
            <person name="Kim G.S."/>
            <person name="Lee C.S."/>
            <person name="Lim S."/>
            <person name="Lee J."/>
            <person name="Roh S.H."/>
            <person name="Kang H."/>
            <person name="Ha J.M."/>
            <person name="Bae S."/>
            <person name="Jung H.Y."/>
            <person name="Kim M.K."/>
        </authorList>
    </citation>
    <scope>NUCLEOTIDE SEQUENCE [LARGE SCALE GENOMIC DNA]</scope>
    <source>
        <strain evidence="8 9">LCS9</strain>
    </source>
</reference>
<dbReference type="STRING" id="1492898.SY85_04610"/>
<dbReference type="SUPFAM" id="SSF111369">
    <property type="entry name" value="HlyD-like secretion proteins"/>
    <property type="match status" value="1"/>
</dbReference>
<keyword evidence="9" id="KW-1185">Reference proteome</keyword>
<feature type="domain" description="Multidrug resistance protein MdtA-like barrel-sandwich hybrid" evidence="5">
    <location>
        <begin position="71"/>
        <end position="187"/>
    </location>
</feature>
<dbReference type="GO" id="GO:0015562">
    <property type="term" value="F:efflux transmembrane transporter activity"/>
    <property type="evidence" value="ECO:0007669"/>
    <property type="project" value="TreeGrafter"/>
</dbReference>
<evidence type="ECO:0000259" key="6">
    <source>
        <dbReference type="Pfam" id="PF25954"/>
    </source>
</evidence>
<dbReference type="Gene3D" id="1.10.287.470">
    <property type="entry name" value="Helix hairpin bin"/>
    <property type="match status" value="1"/>
</dbReference>
<reference evidence="9" key="1">
    <citation type="submission" date="2015-01" db="EMBL/GenBank/DDBJ databases">
        <title>Flavisolibacter sp./LCS9/ whole genome sequencing.</title>
        <authorList>
            <person name="Kim M.K."/>
            <person name="Srinivasan S."/>
            <person name="Lee J.-J."/>
        </authorList>
    </citation>
    <scope>NUCLEOTIDE SEQUENCE [LARGE SCALE GENOMIC DNA]</scope>
    <source>
        <strain evidence="9">LCS9</strain>
    </source>
</reference>
<evidence type="ECO:0000256" key="2">
    <source>
        <dbReference type="SAM" id="Coils"/>
    </source>
</evidence>
<dbReference type="Gene3D" id="2.40.420.20">
    <property type="match status" value="1"/>
</dbReference>
<dbReference type="PANTHER" id="PTHR30469:SF36">
    <property type="entry name" value="BLL3903 PROTEIN"/>
    <property type="match status" value="1"/>
</dbReference>
<feature type="domain" description="Multidrug resistance protein MdtA-like alpha-helical hairpin" evidence="4">
    <location>
        <begin position="104"/>
        <end position="155"/>
    </location>
</feature>
<dbReference type="Proteomes" id="UP000077177">
    <property type="component" value="Chromosome"/>
</dbReference>
<dbReference type="AlphaFoldDB" id="A0A172TSC4"/>
<evidence type="ECO:0000259" key="5">
    <source>
        <dbReference type="Pfam" id="PF25917"/>
    </source>
</evidence>
<comment type="similarity">
    <text evidence="1">Belongs to the membrane fusion protein (MFP) (TC 8.A.1) family.</text>
</comment>
<sequence length="371" mass="39892">MKRSYLFYSLALVCSLSILATSCDSKRKKDAAAQQKTGPRPPAKVDGYIVHTETVSDAIDVPGTIVAGESTDIHPEVAGRIISLNVREGAFVSKGAVLAKLYDADLQAQRRKLEVQLKMAQQTEDRYNQLQKIGGISKQDYDVTSLQVSNIRADLAIINTEIEKTVIRAPFSGKLGLKATSIGAYITPQSIITSIQKTSGLRVDFNVPEKYTGVVKNGKYVNFTVDGSTRNYTAVVMATESGIAEATRSLTIRAQVKGEEAGLVPGGFAKVHVAFDPDPNALMIPTQAIIPQARGKKVYVYRDGKVDFVDVETGIRDSSNVQITSGLTKGDTIIVTGLLSLKPDSKVTIRKVVNGTTSQPDTSAVTQKAAL</sequence>
<proteinExistence type="inferred from homology"/>
<dbReference type="InterPro" id="IPR058792">
    <property type="entry name" value="Beta-barrel_RND_2"/>
</dbReference>
<feature type="signal peptide" evidence="3">
    <location>
        <begin position="1"/>
        <end position="20"/>
    </location>
</feature>
<dbReference type="OrthoDB" id="9806939at2"/>
<evidence type="ECO:0000256" key="3">
    <source>
        <dbReference type="SAM" id="SignalP"/>
    </source>
</evidence>
<protein>
    <submittedName>
        <fullName evidence="8">RND transporter</fullName>
    </submittedName>
</protein>
<evidence type="ECO:0000313" key="8">
    <source>
        <dbReference type="EMBL" id="ANE49878.1"/>
    </source>
</evidence>
<dbReference type="InterPro" id="IPR006143">
    <property type="entry name" value="RND_pump_MFP"/>
</dbReference>
<dbReference type="InterPro" id="IPR058637">
    <property type="entry name" value="YknX-like_C"/>
</dbReference>
<keyword evidence="3" id="KW-0732">Signal</keyword>
<dbReference type="RefSeq" id="WP_066402022.1">
    <property type="nucleotide sequence ID" value="NZ_CP011390.1"/>
</dbReference>
<gene>
    <name evidence="8" type="ORF">SY85_04610</name>
</gene>
<dbReference type="InterPro" id="IPR058624">
    <property type="entry name" value="MdtA-like_HH"/>
</dbReference>
<dbReference type="Pfam" id="PF25989">
    <property type="entry name" value="YknX_C"/>
    <property type="match status" value="1"/>
</dbReference>
<dbReference type="Gene3D" id="2.40.30.170">
    <property type="match status" value="1"/>
</dbReference>
<feature type="domain" description="YknX-like C-terminal permuted SH3-like" evidence="7">
    <location>
        <begin position="282"/>
        <end position="348"/>
    </location>
</feature>
<dbReference type="GO" id="GO:1990281">
    <property type="term" value="C:efflux pump complex"/>
    <property type="evidence" value="ECO:0007669"/>
    <property type="project" value="TreeGrafter"/>
</dbReference>
<accession>A0A172TSC4</accession>
<dbReference type="PANTHER" id="PTHR30469">
    <property type="entry name" value="MULTIDRUG RESISTANCE PROTEIN MDTA"/>
    <property type="match status" value="1"/>
</dbReference>
<dbReference type="PROSITE" id="PS51257">
    <property type="entry name" value="PROKAR_LIPOPROTEIN"/>
    <property type="match status" value="1"/>
</dbReference>
<evidence type="ECO:0000256" key="1">
    <source>
        <dbReference type="ARBA" id="ARBA00009477"/>
    </source>
</evidence>
<evidence type="ECO:0000313" key="9">
    <source>
        <dbReference type="Proteomes" id="UP000077177"/>
    </source>
</evidence>
<dbReference type="NCBIfam" id="TIGR01730">
    <property type="entry name" value="RND_mfp"/>
    <property type="match status" value="1"/>
</dbReference>
<organism evidence="8 9">
    <name type="scientific">Flavisolibacter tropicus</name>
    <dbReference type="NCBI Taxonomy" id="1492898"/>
    <lineage>
        <taxon>Bacteria</taxon>
        <taxon>Pseudomonadati</taxon>
        <taxon>Bacteroidota</taxon>
        <taxon>Chitinophagia</taxon>
        <taxon>Chitinophagales</taxon>
        <taxon>Chitinophagaceae</taxon>
        <taxon>Flavisolibacter</taxon>
    </lineage>
</organism>
<name>A0A172TSC4_9BACT</name>
<feature type="coiled-coil region" evidence="2">
    <location>
        <begin position="103"/>
        <end position="130"/>
    </location>
</feature>
<evidence type="ECO:0000259" key="4">
    <source>
        <dbReference type="Pfam" id="PF25876"/>
    </source>
</evidence>
<feature type="chain" id="PRO_5008001068" evidence="3">
    <location>
        <begin position="21"/>
        <end position="371"/>
    </location>
</feature>
<dbReference type="Gene3D" id="2.40.50.100">
    <property type="match status" value="1"/>
</dbReference>
<dbReference type="Pfam" id="PF25876">
    <property type="entry name" value="HH_MFP_RND"/>
    <property type="match status" value="1"/>
</dbReference>